<comment type="subunit">
    <text evidence="3">Homotrimer.</text>
</comment>
<dbReference type="RefSeq" id="WP_204031541.1">
    <property type="nucleotide sequence ID" value="NZ_BOOW01000045.1"/>
</dbReference>
<keyword evidence="8 15" id="KW-0547">Nucleotide-binding</keyword>
<evidence type="ECO:0000256" key="8">
    <source>
        <dbReference type="ARBA" id="ARBA00022741"/>
    </source>
</evidence>
<dbReference type="SUPFAM" id="SSF89028">
    <property type="entry name" value="Cobalamin adenosyltransferase-like"/>
    <property type="match status" value="1"/>
</dbReference>
<evidence type="ECO:0000256" key="1">
    <source>
        <dbReference type="ARBA" id="ARBA00005121"/>
    </source>
</evidence>
<evidence type="ECO:0000313" key="17">
    <source>
        <dbReference type="EMBL" id="GII96547.1"/>
    </source>
</evidence>
<accession>A0A919RMK1</accession>
<dbReference type="FunFam" id="1.20.1200.10:FF:000001">
    <property type="entry name" value="Cob(I)yrinic acid a,c-diamide adenosyltransferase"/>
    <property type="match status" value="1"/>
</dbReference>
<dbReference type="Gene3D" id="1.20.1200.10">
    <property type="entry name" value="Cobalamin adenosyltransferase-like"/>
    <property type="match status" value="1"/>
</dbReference>
<evidence type="ECO:0000259" key="16">
    <source>
        <dbReference type="Pfam" id="PF01923"/>
    </source>
</evidence>
<dbReference type="NCBIfam" id="TIGR00636">
    <property type="entry name" value="PduO_Nterm"/>
    <property type="match status" value="1"/>
</dbReference>
<reference evidence="17" key="1">
    <citation type="submission" date="2021-01" db="EMBL/GenBank/DDBJ databases">
        <title>Whole genome shotgun sequence of Sinosporangium siamense NBRC 109515.</title>
        <authorList>
            <person name="Komaki H."/>
            <person name="Tamura T."/>
        </authorList>
    </citation>
    <scope>NUCLEOTIDE SEQUENCE</scope>
    <source>
        <strain evidence="17">NBRC 109515</strain>
    </source>
</reference>
<dbReference type="PANTHER" id="PTHR12213:SF0">
    <property type="entry name" value="CORRINOID ADENOSYLTRANSFERASE MMAB"/>
    <property type="match status" value="1"/>
</dbReference>
<dbReference type="EC" id="2.5.1.17" evidence="4 15"/>
<evidence type="ECO:0000256" key="2">
    <source>
        <dbReference type="ARBA" id="ARBA00007487"/>
    </source>
</evidence>
<comment type="catalytic activity">
    <reaction evidence="14 15">
        <text>2 cob(II)alamin + reduced [electron-transfer flavoprotein] + 2 ATP = 2 adenosylcob(III)alamin + 2 triphosphate + oxidized [electron-transfer flavoprotein] + 3 H(+)</text>
        <dbReference type="Rhea" id="RHEA:28671"/>
        <dbReference type="Rhea" id="RHEA-COMP:10685"/>
        <dbReference type="Rhea" id="RHEA-COMP:10686"/>
        <dbReference type="ChEBI" id="CHEBI:15378"/>
        <dbReference type="ChEBI" id="CHEBI:16304"/>
        <dbReference type="ChEBI" id="CHEBI:18036"/>
        <dbReference type="ChEBI" id="CHEBI:18408"/>
        <dbReference type="ChEBI" id="CHEBI:30616"/>
        <dbReference type="ChEBI" id="CHEBI:57692"/>
        <dbReference type="ChEBI" id="CHEBI:58307"/>
        <dbReference type="EC" id="2.5.1.17"/>
    </reaction>
</comment>
<protein>
    <recommendedName>
        <fullName evidence="5 15">Corrinoid adenosyltransferase</fullName>
        <ecNumber evidence="4 15">2.5.1.17</ecNumber>
    </recommendedName>
    <alternativeName>
        <fullName evidence="10 15">Cob(II)alamin adenosyltransferase</fullName>
    </alternativeName>
    <alternativeName>
        <fullName evidence="12 15">Cob(II)yrinic acid a,c-diamide adenosyltransferase</fullName>
    </alternativeName>
    <alternativeName>
        <fullName evidence="11 15">Cobinamide/cobalamin adenosyltransferase</fullName>
    </alternativeName>
</protein>
<comment type="catalytic activity">
    <reaction evidence="13 15">
        <text>2 cob(II)yrinate a,c diamide + reduced [electron-transfer flavoprotein] + 2 ATP = 2 adenosylcob(III)yrinate a,c-diamide + 2 triphosphate + oxidized [electron-transfer flavoprotein] + 3 H(+)</text>
        <dbReference type="Rhea" id="RHEA:11528"/>
        <dbReference type="Rhea" id="RHEA-COMP:10685"/>
        <dbReference type="Rhea" id="RHEA-COMP:10686"/>
        <dbReference type="ChEBI" id="CHEBI:15378"/>
        <dbReference type="ChEBI" id="CHEBI:18036"/>
        <dbReference type="ChEBI" id="CHEBI:30616"/>
        <dbReference type="ChEBI" id="CHEBI:57692"/>
        <dbReference type="ChEBI" id="CHEBI:58307"/>
        <dbReference type="ChEBI" id="CHEBI:58503"/>
        <dbReference type="ChEBI" id="CHEBI:58537"/>
        <dbReference type="EC" id="2.5.1.17"/>
    </reaction>
</comment>
<keyword evidence="7 15" id="KW-0808">Transferase</keyword>
<gene>
    <name evidence="17" type="ORF">Ssi02_67780</name>
</gene>
<dbReference type="GO" id="GO:0008817">
    <property type="term" value="F:corrinoid adenosyltransferase activity"/>
    <property type="evidence" value="ECO:0007669"/>
    <property type="project" value="UniProtKB-UniRule"/>
</dbReference>
<dbReference type="Pfam" id="PF01923">
    <property type="entry name" value="Cob_adeno_trans"/>
    <property type="match status" value="1"/>
</dbReference>
<evidence type="ECO:0000256" key="12">
    <source>
        <dbReference type="ARBA" id="ARBA00033354"/>
    </source>
</evidence>
<dbReference type="AlphaFoldDB" id="A0A919RMK1"/>
<comment type="caution">
    <text evidence="17">The sequence shown here is derived from an EMBL/GenBank/DDBJ whole genome shotgun (WGS) entry which is preliminary data.</text>
</comment>
<evidence type="ECO:0000256" key="13">
    <source>
        <dbReference type="ARBA" id="ARBA00048555"/>
    </source>
</evidence>
<evidence type="ECO:0000313" key="18">
    <source>
        <dbReference type="Proteomes" id="UP000606172"/>
    </source>
</evidence>
<evidence type="ECO:0000256" key="10">
    <source>
        <dbReference type="ARBA" id="ARBA00031529"/>
    </source>
</evidence>
<dbReference type="InterPro" id="IPR036451">
    <property type="entry name" value="CblAdoTrfase-like_sf"/>
</dbReference>
<comment type="similarity">
    <text evidence="2 15">Belongs to the Cob(I)alamin adenosyltransferase family.</text>
</comment>
<evidence type="ECO:0000256" key="5">
    <source>
        <dbReference type="ARBA" id="ARBA00020963"/>
    </source>
</evidence>
<evidence type="ECO:0000256" key="15">
    <source>
        <dbReference type="RuleBase" id="RU366026"/>
    </source>
</evidence>
<organism evidence="17 18">
    <name type="scientific">Sinosporangium siamense</name>
    <dbReference type="NCBI Taxonomy" id="1367973"/>
    <lineage>
        <taxon>Bacteria</taxon>
        <taxon>Bacillati</taxon>
        <taxon>Actinomycetota</taxon>
        <taxon>Actinomycetes</taxon>
        <taxon>Streptosporangiales</taxon>
        <taxon>Streptosporangiaceae</taxon>
        <taxon>Sinosporangium</taxon>
    </lineage>
</organism>
<evidence type="ECO:0000256" key="9">
    <source>
        <dbReference type="ARBA" id="ARBA00022840"/>
    </source>
</evidence>
<feature type="domain" description="Cobalamin adenosyltransferase-like" evidence="16">
    <location>
        <begin position="3"/>
        <end position="167"/>
    </location>
</feature>
<evidence type="ECO:0000256" key="14">
    <source>
        <dbReference type="ARBA" id="ARBA00048692"/>
    </source>
</evidence>
<dbReference type="InterPro" id="IPR029499">
    <property type="entry name" value="PduO-typ"/>
</dbReference>
<dbReference type="PANTHER" id="PTHR12213">
    <property type="entry name" value="CORRINOID ADENOSYLTRANSFERASE"/>
    <property type="match status" value="1"/>
</dbReference>
<sequence>MKLYTRGGDKGETGIWGGKRVGKDTARIEAIGSVDECNALIGLAIAMGLPGDIGRMLETAQNNLFVVGGELMAPSREGSGTSLPRLSGDEIQALEGMIDELDARVPPLRNFILPGGVQAAAQLHVARTVCRRAERRAAQLNRQEGVSEYVLAYLNRLADLLFVMARAANHSAGAAETQWAPRG</sequence>
<dbReference type="GO" id="GO:0005524">
    <property type="term" value="F:ATP binding"/>
    <property type="evidence" value="ECO:0007669"/>
    <property type="project" value="UniProtKB-UniRule"/>
</dbReference>
<evidence type="ECO:0000256" key="6">
    <source>
        <dbReference type="ARBA" id="ARBA00022573"/>
    </source>
</evidence>
<keyword evidence="18" id="KW-1185">Reference proteome</keyword>
<dbReference type="Proteomes" id="UP000606172">
    <property type="component" value="Unassembled WGS sequence"/>
</dbReference>
<evidence type="ECO:0000256" key="7">
    <source>
        <dbReference type="ARBA" id="ARBA00022679"/>
    </source>
</evidence>
<dbReference type="InterPro" id="IPR016030">
    <property type="entry name" value="CblAdoTrfase-like"/>
</dbReference>
<dbReference type="EMBL" id="BOOW01000045">
    <property type="protein sequence ID" value="GII96547.1"/>
    <property type="molecule type" value="Genomic_DNA"/>
</dbReference>
<proteinExistence type="inferred from homology"/>
<comment type="pathway">
    <text evidence="1 15">Cofactor biosynthesis; adenosylcobalamin biosynthesis; adenosylcobalamin from cob(II)yrinate a,c-diamide: step 2/7.</text>
</comment>
<name>A0A919RMK1_9ACTN</name>
<keyword evidence="9 15" id="KW-0067">ATP-binding</keyword>
<keyword evidence="6 15" id="KW-0169">Cobalamin biosynthesis</keyword>
<evidence type="ECO:0000256" key="11">
    <source>
        <dbReference type="ARBA" id="ARBA00033334"/>
    </source>
</evidence>
<evidence type="ECO:0000256" key="3">
    <source>
        <dbReference type="ARBA" id="ARBA00011233"/>
    </source>
</evidence>
<evidence type="ECO:0000256" key="4">
    <source>
        <dbReference type="ARBA" id="ARBA00012454"/>
    </source>
</evidence>
<dbReference type="GO" id="GO:0009236">
    <property type="term" value="P:cobalamin biosynthetic process"/>
    <property type="evidence" value="ECO:0007669"/>
    <property type="project" value="UniProtKB-UniRule"/>
</dbReference>